<dbReference type="EMBL" id="JBHUGS010000001">
    <property type="protein sequence ID" value="MFD1949937.1"/>
    <property type="molecule type" value="Genomic_DNA"/>
</dbReference>
<dbReference type="InterPro" id="IPR000160">
    <property type="entry name" value="GGDEF_dom"/>
</dbReference>
<gene>
    <name evidence="4" type="ORF">ACFSGX_04025</name>
</gene>
<dbReference type="SMART" id="SM00267">
    <property type="entry name" value="GGDEF"/>
    <property type="match status" value="1"/>
</dbReference>
<dbReference type="InterPro" id="IPR035919">
    <property type="entry name" value="EAL_sf"/>
</dbReference>
<accession>A0ABW4TTC8</accession>
<feature type="domain" description="GGDEF" evidence="3">
    <location>
        <begin position="192"/>
        <end position="325"/>
    </location>
</feature>
<dbReference type="InterPro" id="IPR052155">
    <property type="entry name" value="Biofilm_reg_signaling"/>
</dbReference>
<evidence type="ECO:0000313" key="4">
    <source>
        <dbReference type="EMBL" id="MFD1949937.1"/>
    </source>
</evidence>
<dbReference type="PROSITE" id="PS50883">
    <property type="entry name" value="EAL"/>
    <property type="match status" value="1"/>
</dbReference>
<evidence type="ECO:0000256" key="1">
    <source>
        <dbReference type="SAM" id="MobiDB-lite"/>
    </source>
</evidence>
<organism evidence="4 5">
    <name type="scientific">Sphingomonas arantia</name>
    <dbReference type="NCBI Taxonomy" id="1460676"/>
    <lineage>
        <taxon>Bacteria</taxon>
        <taxon>Pseudomonadati</taxon>
        <taxon>Pseudomonadota</taxon>
        <taxon>Alphaproteobacteria</taxon>
        <taxon>Sphingomonadales</taxon>
        <taxon>Sphingomonadaceae</taxon>
        <taxon>Sphingomonas</taxon>
    </lineage>
</organism>
<protein>
    <submittedName>
        <fullName evidence="4">Bifunctional diguanylate cyclase/phosphodiesterase</fullName>
    </submittedName>
</protein>
<dbReference type="Pfam" id="PF00990">
    <property type="entry name" value="GGDEF"/>
    <property type="match status" value="1"/>
</dbReference>
<name>A0ABW4TTC8_9SPHN</name>
<evidence type="ECO:0000259" key="2">
    <source>
        <dbReference type="PROSITE" id="PS50883"/>
    </source>
</evidence>
<evidence type="ECO:0000313" key="5">
    <source>
        <dbReference type="Proteomes" id="UP001597400"/>
    </source>
</evidence>
<sequence length="590" mass="64038">MLGQPDIRDDSQPVDAVPPEAGLQLGLGPKVIAAIGSVRQSYLDALPIPTAIVSVRDGAMTVLHYNERYAVSMRVPSDGLLDKPDMASAVCRFAAETDAIEEFDWIDGDEIDGQHYRVRLARLSRLDPDAERVMVSALDRTAEVQTQRSLRAEMTHDSLTGLPNRTAFADAMADAIEAGGARDTAPDARSGAGLAVLIVDLARFSRVNQCLGSAVGDELIVTVARRLVGTVRSGDMLARIGGNEFAILMRLADVADDAVVAAHRIQAALATPFRLSEMEIRVDCAIGCAMPDGGGSLATDLFRNAQFAVKRAKQTGRIELFQAREVNAVRRRFSLETELRRAIENDRLTLAYQPLIDLRTGAVSGFEALARWHDPQRGPIEPGEFIPVAEESGLILPLGRWAIEAAARTLVAWDRTAGRKLPVQVCVNLSAVQIQRDDVSATVEAVQAAHDVAGRMKLELTESCIVADPERAVRVLHALQEQDVRIAIDDFGTGYSSLAYLQKLPIDELKIDRSFITPMLRDRDSLAIVRAVLSLAAALGMSTTAEGVETVELGQTLGALGCTRGQGWYYARPLTPEAAYAYWLARRHNS</sequence>
<dbReference type="RefSeq" id="WP_380927660.1">
    <property type="nucleotide sequence ID" value="NZ_JBHUGS010000001.1"/>
</dbReference>
<feature type="region of interest" description="Disordered" evidence="1">
    <location>
        <begin position="1"/>
        <end position="20"/>
    </location>
</feature>
<dbReference type="InterPro" id="IPR043128">
    <property type="entry name" value="Rev_trsase/Diguanyl_cyclase"/>
</dbReference>
<dbReference type="PANTHER" id="PTHR44757:SF2">
    <property type="entry name" value="BIOFILM ARCHITECTURE MAINTENANCE PROTEIN MBAA"/>
    <property type="match status" value="1"/>
</dbReference>
<comment type="caution">
    <text evidence="4">The sequence shown here is derived from an EMBL/GenBank/DDBJ whole genome shotgun (WGS) entry which is preliminary data.</text>
</comment>
<dbReference type="InterPro" id="IPR029787">
    <property type="entry name" value="Nucleotide_cyclase"/>
</dbReference>
<dbReference type="Gene3D" id="3.30.70.270">
    <property type="match status" value="1"/>
</dbReference>
<dbReference type="PANTHER" id="PTHR44757">
    <property type="entry name" value="DIGUANYLATE CYCLASE DGCP"/>
    <property type="match status" value="1"/>
</dbReference>
<dbReference type="InterPro" id="IPR001633">
    <property type="entry name" value="EAL_dom"/>
</dbReference>
<dbReference type="SUPFAM" id="SSF141868">
    <property type="entry name" value="EAL domain-like"/>
    <property type="match status" value="1"/>
</dbReference>
<dbReference type="Pfam" id="PF00563">
    <property type="entry name" value="EAL"/>
    <property type="match status" value="1"/>
</dbReference>
<reference evidence="5" key="1">
    <citation type="journal article" date="2019" name="Int. J. Syst. Evol. Microbiol.">
        <title>The Global Catalogue of Microorganisms (GCM) 10K type strain sequencing project: providing services to taxonomists for standard genome sequencing and annotation.</title>
        <authorList>
            <consortium name="The Broad Institute Genomics Platform"/>
            <consortium name="The Broad Institute Genome Sequencing Center for Infectious Disease"/>
            <person name="Wu L."/>
            <person name="Ma J."/>
        </authorList>
    </citation>
    <scope>NUCLEOTIDE SEQUENCE [LARGE SCALE GENOMIC DNA]</scope>
    <source>
        <strain evidence="5">CGMCC 1.12702</strain>
    </source>
</reference>
<evidence type="ECO:0000259" key="3">
    <source>
        <dbReference type="PROSITE" id="PS50887"/>
    </source>
</evidence>
<dbReference type="SMART" id="SM00052">
    <property type="entry name" value="EAL"/>
    <property type="match status" value="1"/>
</dbReference>
<dbReference type="CDD" id="cd01949">
    <property type="entry name" value="GGDEF"/>
    <property type="match status" value="1"/>
</dbReference>
<dbReference type="NCBIfam" id="TIGR00254">
    <property type="entry name" value="GGDEF"/>
    <property type="match status" value="1"/>
</dbReference>
<dbReference type="Gene3D" id="3.20.20.450">
    <property type="entry name" value="EAL domain"/>
    <property type="match status" value="1"/>
</dbReference>
<dbReference type="Proteomes" id="UP001597400">
    <property type="component" value="Unassembled WGS sequence"/>
</dbReference>
<feature type="compositionally biased region" description="Basic and acidic residues" evidence="1">
    <location>
        <begin position="1"/>
        <end position="11"/>
    </location>
</feature>
<keyword evidence="5" id="KW-1185">Reference proteome</keyword>
<dbReference type="SUPFAM" id="SSF55073">
    <property type="entry name" value="Nucleotide cyclase"/>
    <property type="match status" value="1"/>
</dbReference>
<dbReference type="PROSITE" id="PS50887">
    <property type="entry name" value="GGDEF"/>
    <property type="match status" value="1"/>
</dbReference>
<feature type="domain" description="EAL" evidence="2">
    <location>
        <begin position="332"/>
        <end position="587"/>
    </location>
</feature>
<dbReference type="CDD" id="cd01948">
    <property type="entry name" value="EAL"/>
    <property type="match status" value="1"/>
</dbReference>
<proteinExistence type="predicted"/>